<feature type="transmembrane region" description="Helical" evidence="5">
    <location>
        <begin position="33"/>
        <end position="57"/>
    </location>
</feature>
<accession>A0ABQ6H2Y2</accession>
<keyword evidence="5" id="KW-0472">Membrane</keyword>
<evidence type="ECO:0000256" key="3">
    <source>
        <dbReference type="ARBA" id="ARBA00029447"/>
    </source>
</evidence>
<dbReference type="PANTHER" id="PTHR32089:SF112">
    <property type="entry name" value="LYSOZYME-LIKE PROTEIN-RELATED"/>
    <property type="match status" value="1"/>
</dbReference>
<feature type="transmembrane region" description="Helical" evidence="5">
    <location>
        <begin position="9"/>
        <end position="27"/>
    </location>
</feature>
<dbReference type="RefSeq" id="WP_284206550.1">
    <property type="nucleotide sequence ID" value="NZ_BSSU01000003.1"/>
</dbReference>
<dbReference type="EMBL" id="BSSU01000003">
    <property type="protein sequence ID" value="GLX81226.1"/>
    <property type="molecule type" value="Genomic_DNA"/>
</dbReference>
<comment type="subcellular location">
    <subcellularLocation>
        <location evidence="1">Membrane</location>
    </subcellularLocation>
</comment>
<dbReference type="InterPro" id="IPR004090">
    <property type="entry name" value="Chemotax_Me-accpt_rcpt"/>
</dbReference>
<evidence type="ECO:0000313" key="7">
    <source>
        <dbReference type="EMBL" id="GLX81226.1"/>
    </source>
</evidence>
<proteinExistence type="inferred from homology"/>
<dbReference type="Pfam" id="PF00015">
    <property type="entry name" value="MCPsignal"/>
    <property type="match status" value="1"/>
</dbReference>
<keyword evidence="2 4" id="KW-0807">Transducer</keyword>
<keyword evidence="8" id="KW-1185">Reference proteome</keyword>
<evidence type="ECO:0000256" key="4">
    <source>
        <dbReference type="PROSITE-ProRule" id="PRU00284"/>
    </source>
</evidence>
<dbReference type="SMART" id="SM00283">
    <property type="entry name" value="MA"/>
    <property type="match status" value="1"/>
</dbReference>
<comment type="similarity">
    <text evidence="3">Belongs to the methyl-accepting chemotaxis (MCP) protein family.</text>
</comment>
<dbReference type="Gene3D" id="1.10.287.950">
    <property type="entry name" value="Methyl-accepting chemotaxis protein"/>
    <property type="match status" value="1"/>
</dbReference>
<evidence type="ECO:0000256" key="2">
    <source>
        <dbReference type="ARBA" id="ARBA00023224"/>
    </source>
</evidence>
<sequence length="386" mass="41544">MLERLNIKLLLPQAIVGFLFVIIFLVFTDISALASALIIAMLVTQLIASYVFSNMWLATRLERLKSYLNLVISVDEAPKKPLSDGIDDELGRIINQLSAFVGNLSDVIKEIRRESEILSSGSTELAQQMNASTSSVNTTSSLIEQMASSIEEVASTSGVLSESASQVSETTSQVMDILVQGTQSSNTSQHTIESFAQEVNGMANDIALLQEESARIGSVLDVIRGIAEQTNLLALNAAIEAARAGEQGRGFAVVADEVRALAHRTQESTVEIQSMVEGLQEKSSNAVSAISRGQSLTQESLTHSQEVVTALAQIGDVFAEVDNLTSQIASGTEEQQRSTSSINDNMSSIVELSRDINNGFSSINQHADMQKSTAKEVDQTLNRICV</sequence>
<evidence type="ECO:0000313" key="8">
    <source>
        <dbReference type="Proteomes" id="UP001157133"/>
    </source>
</evidence>
<dbReference type="PANTHER" id="PTHR32089">
    <property type="entry name" value="METHYL-ACCEPTING CHEMOTAXIS PROTEIN MCPB"/>
    <property type="match status" value="1"/>
</dbReference>
<dbReference type="InterPro" id="IPR004089">
    <property type="entry name" value="MCPsignal_dom"/>
</dbReference>
<evidence type="ECO:0000256" key="1">
    <source>
        <dbReference type="ARBA" id="ARBA00004370"/>
    </source>
</evidence>
<dbReference type="PROSITE" id="PS50111">
    <property type="entry name" value="CHEMOTAXIS_TRANSDUC_2"/>
    <property type="match status" value="1"/>
</dbReference>
<evidence type="ECO:0000256" key="5">
    <source>
        <dbReference type="SAM" id="Phobius"/>
    </source>
</evidence>
<dbReference type="Proteomes" id="UP001157133">
    <property type="component" value="Unassembled WGS sequence"/>
</dbReference>
<keyword evidence="5" id="KW-1133">Transmembrane helix</keyword>
<dbReference type="SUPFAM" id="SSF58104">
    <property type="entry name" value="Methyl-accepting chemotaxis protein (MCP) signaling domain"/>
    <property type="match status" value="1"/>
</dbReference>
<evidence type="ECO:0000259" key="6">
    <source>
        <dbReference type="PROSITE" id="PS50111"/>
    </source>
</evidence>
<dbReference type="PRINTS" id="PR00260">
    <property type="entry name" value="CHEMTRNSDUCR"/>
</dbReference>
<keyword evidence="5" id="KW-0812">Transmembrane</keyword>
<organism evidence="7 8">
    <name type="scientific">Thalassotalea eurytherma</name>
    <dbReference type="NCBI Taxonomy" id="1144278"/>
    <lineage>
        <taxon>Bacteria</taxon>
        <taxon>Pseudomonadati</taxon>
        <taxon>Pseudomonadota</taxon>
        <taxon>Gammaproteobacteria</taxon>
        <taxon>Alteromonadales</taxon>
        <taxon>Colwelliaceae</taxon>
        <taxon>Thalassotalea</taxon>
    </lineage>
</organism>
<reference evidence="7 8" key="1">
    <citation type="submission" date="2023-03" db="EMBL/GenBank/DDBJ databases">
        <title>Draft genome sequence of Thalassotalea eurytherma JCM 18482T.</title>
        <authorList>
            <person name="Sawabe T."/>
        </authorList>
    </citation>
    <scope>NUCLEOTIDE SEQUENCE [LARGE SCALE GENOMIC DNA]</scope>
    <source>
        <strain evidence="7 8">JCM 18482</strain>
    </source>
</reference>
<protein>
    <recommendedName>
        <fullName evidence="6">Methyl-accepting transducer domain-containing protein</fullName>
    </recommendedName>
</protein>
<feature type="domain" description="Methyl-accepting transducer" evidence="6">
    <location>
        <begin position="114"/>
        <end position="350"/>
    </location>
</feature>
<dbReference type="CDD" id="cd11386">
    <property type="entry name" value="MCP_signal"/>
    <property type="match status" value="1"/>
</dbReference>
<comment type="caution">
    <text evidence="7">The sequence shown here is derived from an EMBL/GenBank/DDBJ whole genome shotgun (WGS) entry which is preliminary data.</text>
</comment>
<name>A0ABQ6H2Y2_9GAMM</name>
<gene>
    <name evidence="7" type="ORF">theurythT_06780</name>
</gene>